<proteinExistence type="predicted"/>
<dbReference type="GO" id="GO:0005829">
    <property type="term" value="C:cytosol"/>
    <property type="evidence" value="ECO:0007669"/>
    <property type="project" value="TreeGrafter"/>
</dbReference>
<dbReference type="GO" id="GO:0006935">
    <property type="term" value="P:chemotaxis"/>
    <property type="evidence" value="ECO:0007669"/>
    <property type="project" value="InterPro"/>
</dbReference>
<dbReference type="PANTHER" id="PTHR22617:SF23">
    <property type="entry name" value="CHEMOTAXIS PROTEIN CHEW"/>
    <property type="match status" value="1"/>
</dbReference>
<name>A0AA41YV39_9HYPH</name>
<dbReference type="InterPro" id="IPR036061">
    <property type="entry name" value="CheW-like_dom_sf"/>
</dbReference>
<dbReference type="Gene3D" id="2.40.50.180">
    <property type="entry name" value="CheA-289, Domain 4"/>
    <property type="match status" value="1"/>
</dbReference>
<protein>
    <submittedName>
        <fullName evidence="2">Chemotaxis protein CheW</fullName>
    </submittedName>
</protein>
<evidence type="ECO:0000259" key="1">
    <source>
        <dbReference type="PROSITE" id="PS50851"/>
    </source>
</evidence>
<reference evidence="2" key="1">
    <citation type="submission" date="2022-05" db="EMBL/GenBank/DDBJ databases">
        <authorList>
            <person name="Pankratov T."/>
        </authorList>
    </citation>
    <scope>NUCLEOTIDE SEQUENCE</scope>
    <source>
        <strain evidence="2">BP6-180914</strain>
    </source>
</reference>
<dbReference type="EMBL" id="JAMOIM010000003">
    <property type="protein sequence ID" value="MCW6507642.1"/>
    <property type="molecule type" value="Genomic_DNA"/>
</dbReference>
<feature type="domain" description="CheW-like" evidence="1">
    <location>
        <begin position="10"/>
        <end position="150"/>
    </location>
</feature>
<organism evidence="2 3">
    <name type="scientific">Lichenifustis flavocetrariae</name>
    <dbReference type="NCBI Taxonomy" id="2949735"/>
    <lineage>
        <taxon>Bacteria</taxon>
        <taxon>Pseudomonadati</taxon>
        <taxon>Pseudomonadota</taxon>
        <taxon>Alphaproteobacteria</taxon>
        <taxon>Hyphomicrobiales</taxon>
        <taxon>Lichenihabitantaceae</taxon>
        <taxon>Lichenifustis</taxon>
    </lineage>
</organism>
<evidence type="ECO:0000313" key="3">
    <source>
        <dbReference type="Proteomes" id="UP001165667"/>
    </source>
</evidence>
<dbReference type="PANTHER" id="PTHR22617">
    <property type="entry name" value="CHEMOTAXIS SENSOR HISTIDINE KINASE-RELATED"/>
    <property type="match status" value="1"/>
</dbReference>
<dbReference type="Proteomes" id="UP001165667">
    <property type="component" value="Unassembled WGS sequence"/>
</dbReference>
<dbReference type="AlphaFoldDB" id="A0AA41YV39"/>
<dbReference type="Pfam" id="PF01584">
    <property type="entry name" value="CheW"/>
    <property type="match status" value="1"/>
</dbReference>
<dbReference type="InterPro" id="IPR002545">
    <property type="entry name" value="CheW-lke_dom"/>
</dbReference>
<dbReference type="GO" id="GO:0007165">
    <property type="term" value="P:signal transduction"/>
    <property type="evidence" value="ECO:0007669"/>
    <property type="project" value="InterPro"/>
</dbReference>
<sequence length="150" mass="16547">MTDVQANDGSMQVLMIGLGDEIFAVEASIVREIIDPVPVTRVAGAKPFLPAVMNVRGNVIPLADLRIRFGMPCTADGGDTRIVVIELTINDDPVVVGIIADKVYEVTELSKSSAQPTPRVGLRWKPEYIRFIAKWNDEFIIVPDMERILN</sequence>
<gene>
    <name evidence="2" type="ORF">M8523_06355</name>
</gene>
<dbReference type="Gene3D" id="2.30.30.40">
    <property type="entry name" value="SH3 Domains"/>
    <property type="match status" value="1"/>
</dbReference>
<dbReference type="PROSITE" id="PS50851">
    <property type="entry name" value="CHEW"/>
    <property type="match status" value="1"/>
</dbReference>
<dbReference type="InterPro" id="IPR039315">
    <property type="entry name" value="CheW"/>
</dbReference>
<dbReference type="RefSeq" id="WP_282584006.1">
    <property type="nucleotide sequence ID" value="NZ_JAMOIM010000003.1"/>
</dbReference>
<accession>A0AA41YV39</accession>
<dbReference type="SMART" id="SM00260">
    <property type="entry name" value="CheW"/>
    <property type="match status" value="1"/>
</dbReference>
<comment type="caution">
    <text evidence="2">The sequence shown here is derived from an EMBL/GenBank/DDBJ whole genome shotgun (WGS) entry which is preliminary data.</text>
</comment>
<dbReference type="SUPFAM" id="SSF50341">
    <property type="entry name" value="CheW-like"/>
    <property type="match status" value="1"/>
</dbReference>
<keyword evidence="3" id="KW-1185">Reference proteome</keyword>
<evidence type="ECO:0000313" key="2">
    <source>
        <dbReference type="EMBL" id="MCW6507642.1"/>
    </source>
</evidence>